<dbReference type="EC" id="4.1.1.20" evidence="4"/>
<dbReference type="GO" id="GO:0009089">
    <property type="term" value="P:lysine biosynthetic process via diaminopimelate"/>
    <property type="evidence" value="ECO:0007669"/>
    <property type="project" value="TreeGrafter"/>
</dbReference>
<dbReference type="SUPFAM" id="SSF50621">
    <property type="entry name" value="Alanine racemase C-terminal domain-like"/>
    <property type="match status" value="1"/>
</dbReference>
<accession>A0A7W5DX16</accession>
<protein>
    <submittedName>
        <fullName evidence="4">Diaminopimelate decarboxylase</fullName>
        <ecNumber evidence="4">4.1.1.20</ecNumber>
    </submittedName>
</protein>
<comment type="cofactor">
    <cofactor evidence="1">
        <name>pyridoxal 5'-phosphate</name>
        <dbReference type="ChEBI" id="CHEBI:597326"/>
    </cofactor>
</comment>
<evidence type="ECO:0000313" key="4">
    <source>
        <dbReference type="EMBL" id="MBB3206118.1"/>
    </source>
</evidence>
<keyword evidence="5" id="KW-1185">Reference proteome</keyword>
<keyword evidence="4" id="KW-0456">Lyase</keyword>
<name>A0A7W5DX16_9BACT</name>
<keyword evidence="2" id="KW-0663">Pyridoxal phosphate</keyword>
<sequence>MSVVDQSPDLSNRAQLDDLRQSCRGILPLDAIWDEWMVDILSNHPSKLHKLVEQNGSPLNVIATTPLKRNLHELVDVAAERGLWFQPFLARKANKCLAFVEAANEVNAGIDVASEPECQQTLDLGVTGDNIICTAAIKSSTLIHLCARRGVTVAVDNIDELRQITRIATSLDAPVDIAIRISGFHHDGSKLHSRFGFDVDEITEVIKTFNLLTSPDTLRIRGIHFHLDGYCGEQRVSAIQQCLPIVDYMRNRGHDIKFLDIGGGLPMSYLEHQSQWKQFWSTHREALLGAHTPITYRNHGIGFTRVGDQIHGERNTYPYHQSPTRATWLANVLDAQSGEGHSIASALRDRSLQLRCEPGRSSLDGCGMTVARVEYTKQHHSGDWYIGLAMNRTQCRTGSDDFLVDPIVIPQSVLPHGAKHSTANQQSIDGYLVGAYCTESELIQLRKLHFPTGIQSGDLVVFPNTAGYFMHFLESRSHQFPLAKNFVYQTNQLATFHPDAVDALC</sequence>
<feature type="domain" description="Orn/DAP/Arg decarboxylase 2 N-terminal" evidence="3">
    <location>
        <begin position="85"/>
        <end position="282"/>
    </location>
</feature>
<dbReference type="Gene3D" id="3.20.20.10">
    <property type="entry name" value="Alanine racemase"/>
    <property type="match status" value="1"/>
</dbReference>
<dbReference type="PANTHER" id="PTHR43727:SF2">
    <property type="entry name" value="GROUP IV DECARBOXYLASE"/>
    <property type="match status" value="1"/>
</dbReference>
<evidence type="ECO:0000256" key="2">
    <source>
        <dbReference type="ARBA" id="ARBA00022898"/>
    </source>
</evidence>
<dbReference type="InterPro" id="IPR009006">
    <property type="entry name" value="Ala_racemase/Decarboxylase_C"/>
</dbReference>
<dbReference type="Proteomes" id="UP000536179">
    <property type="component" value="Unassembled WGS sequence"/>
</dbReference>
<dbReference type="SUPFAM" id="SSF51419">
    <property type="entry name" value="PLP-binding barrel"/>
    <property type="match status" value="1"/>
</dbReference>
<dbReference type="EMBL" id="JACHXU010000005">
    <property type="protein sequence ID" value="MBB3206118.1"/>
    <property type="molecule type" value="Genomic_DNA"/>
</dbReference>
<gene>
    <name evidence="4" type="ORF">FHS27_001926</name>
</gene>
<organism evidence="4 5">
    <name type="scientific">Aporhodopirellula rubra</name>
    <dbReference type="NCBI Taxonomy" id="980271"/>
    <lineage>
        <taxon>Bacteria</taxon>
        <taxon>Pseudomonadati</taxon>
        <taxon>Planctomycetota</taxon>
        <taxon>Planctomycetia</taxon>
        <taxon>Pirellulales</taxon>
        <taxon>Pirellulaceae</taxon>
        <taxon>Aporhodopirellula</taxon>
    </lineage>
</organism>
<dbReference type="InterPro" id="IPR022644">
    <property type="entry name" value="De-COase2_N"/>
</dbReference>
<dbReference type="GO" id="GO:0008836">
    <property type="term" value="F:diaminopimelate decarboxylase activity"/>
    <property type="evidence" value="ECO:0007669"/>
    <property type="project" value="UniProtKB-EC"/>
</dbReference>
<evidence type="ECO:0000256" key="1">
    <source>
        <dbReference type="ARBA" id="ARBA00001933"/>
    </source>
</evidence>
<dbReference type="RefSeq" id="WP_184304345.1">
    <property type="nucleotide sequence ID" value="NZ_JACHXU010000005.1"/>
</dbReference>
<comment type="caution">
    <text evidence="4">The sequence shown here is derived from an EMBL/GenBank/DDBJ whole genome shotgun (WGS) entry which is preliminary data.</text>
</comment>
<dbReference type="Pfam" id="PF02784">
    <property type="entry name" value="Orn_Arg_deC_N"/>
    <property type="match status" value="1"/>
</dbReference>
<dbReference type="InterPro" id="IPR042152">
    <property type="entry name" value="Y4yA-like"/>
</dbReference>
<dbReference type="InterPro" id="IPR022657">
    <property type="entry name" value="De-COase2_CS"/>
</dbReference>
<proteinExistence type="predicted"/>
<dbReference type="PANTHER" id="PTHR43727">
    <property type="entry name" value="DIAMINOPIMELATE DECARBOXYLASE"/>
    <property type="match status" value="1"/>
</dbReference>
<reference evidence="4 5" key="1">
    <citation type="submission" date="2020-08" db="EMBL/GenBank/DDBJ databases">
        <title>Genomic Encyclopedia of Type Strains, Phase III (KMG-III): the genomes of soil and plant-associated and newly described type strains.</title>
        <authorList>
            <person name="Whitman W."/>
        </authorList>
    </citation>
    <scope>NUCLEOTIDE SEQUENCE [LARGE SCALE GENOMIC DNA]</scope>
    <source>
        <strain evidence="4 5">CECT 8075</strain>
    </source>
</reference>
<dbReference type="InterPro" id="IPR029066">
    <property type="entry name" value="PLP-binding_barrel"/>
</dbReference>
<dbReference type="PROSITE" id="PS00879">
    <property type="entry name" value="ODR_DC_2_2"/>
    <property type="match status" value="1"/>
</dbReference>
<evidence type="ECO:0000313" key="5">
    <source>
        <dbReference type="Proteomes" id="UP000536179"/>
    </source>
</evidence>
<evidence type="ECO:0000259" key="3">
    <source>
        <dbReference type="Pfam" id="PF02784"/>
    </source>
</evidence>
<dbReference type="Gene3D" id="2.40.37.10">
    <property type="entry name" value="Lyase, Ornithine Decarboxylase, Chain A, domain 1"/>
    <property type="match status" value="1"/>
</dbReference>
<dbReference type="CDD" id="cd06842">
    <property type="entry name" value="PLPDE_III_Y4yA_like"/>
    <property type="match status" value="1"/>
</dbReference>
<dbReference type="AlphaFoldDB" id="A0A7W5DX16"/>